<dbReference type="STRING" id="41997.RV16_GL001668"/>
<feature type="domain" description="NADP-dependent oxidoreductase" evidence="1">
    <location>
        <begin position="1"/>
        <end position="105"/>
    </location>
</feature>
<proteinExistence type="predicted"/>
<dbReference type="PATRIC" id="fig|1139996.3.peg.1402"/>
<dbReference type="eggNOG" id="COG0656">
    <property type="taxonomic scope" value="Bacteria"/>
</dbReference>
<dbReference type="Gene3D" id="3.20.20.100">
    <property type="entry name" value="NADP-dependent oxidoreductase domain"/>
    <property type="match status" value="1"/>
</dbReference>
<dbReference type="HOGENOM" id="CLU_2023179_0_0_9"/>
<dbReference type="PRINTS" id="PR00069">
    <property type="entry name" value="ALDKETRDTASE"/>
</dbReference>
<accession>S0J7N4</accession>
<protein>
    <recommendedName>
        <fullName evidence="1">NADP-dependent oxidoreductase domain-containing protein</fullName>
    </recommendedName>
</protein>
<comment type="caution">
    <text evidence="2">The sequence shown here is derived from an EMBL/GenBank/DDBJ whole genome shotgun (WGS) entry which is preliminary data.</text>
</comment>
<evidence type="ECO:0000259" key="1">
    <source>
        <dbReference type="Pfam" id="PF00248"/>
    </source>
</evidence>
<dbReference type="InterPro" id="IPR036812">
    <property type="entry name" value="NAD(P)_OxRdtase_dom_sf"/>
</dbReference>
<name>S0J7N4_9ENTE</name>
<evidence type="ECO:0000313" key="2">
    <source>
        <dbReference type="EMBL" id="EOT28899.1"/>
    </source>
</evidence>
<dbReference type="EMBL" id="AHYT01000005">
    <property type="protein sequence ID" value="EOT28899.1"/>
    <property type="molecule type" value="Genomic_DNA"/>
</dbReference>
<organism evidence="2 3">
    <name type="scientific">Enterococcus saccharolyticus subsp. saccharolyticus ATCC 43076</name>
    <dbReference type="NCBI Taxonomy" id="1139996"/>
    <lineage>
        <taxon>Bacteria</taxon>
        <taxon>Bacillati</taxon>
        <taxon>Bacillota</taxon>
        <taxon>Bacilli</taxon>
        <taxon>Lactobacillales</taxon>
        <taxon>Enterococcaceae</taxon>
        <taxon>Enterococcus</taxon>
    </lineage>
</organism>
<dbReference type="AlphaFoldDB" id="S0J7N4"/>
<dbReference type="SUPFAM" id="SSF51430">
    <property type="entry name" value="NAD(P)-linked oxidoreductase"/>
    <property type="match status" value="1"/>
</dbReference>
<reference evidence="2 3" key="1">
    <citation type="submission" date="2013-03" db="EMBL/GenBank/DDBJ databases">
        <title>The Genome Sequence of Enterococcus saccharolyticus ATCC_43076 (Illumina only assembly).</title>
        <authorList>
            <consortium name="The Broad Institute Genomics Platform"/>
            <consortium name="The Broad Institute Genome Sequencing Center for Infectious Disease"/>
            <person name="Earl A."/>
            <person name="Russ C."/>
            <person name="Gilmore M."/>
            <person name="Surin D."/>
            <person name="Walker B."/>
            <person name="Young S."/>
            <person name="Zeng Q."/>
            <person name="Gargeya S."/>
            <person name="Fitzgerald M."/>
            <person name="Haas B."/>
            <person name="Abouelleil A."/>
            <person name="Allen A.W."/>
            <person name="Alvarado L."/>
            <person name="Arachchi H.M."/>
            <person name="Berlin A.M."/>
            <person name="Chapman S.B."/>
            <person name="Gainer-Dewar J."/>
            <person name="Goldberg J."/>
            <person name="Griggs A."/>
            <person name="Gujja S."/>
            <person name="Hansen M."/>
            <person name="Howarth C."/>
            <person name="Imamovic A."/>
            <person name="Ireland A."/>
            <person name="Larimer J."/>
            <person name="McCowan C."/>
            <person name="Murphy C."/>
            <person name="Pearson M."/>
            <person name="Poon T.W."/>
            <person name="Priest M."/>
            <person name="Roberts A."/>
            <person name="Saif S."/>
            <person name="Shea T."/>
            <person name="Sisk P."/>
            <person name="Sykes S."/>
            <person name="Wortman J."/>
            <person name="Nusbaum C."/>
            <person name="Birren B."/>
        </authorList>
    </citation>
    <scope>NUCLEOTIDE SEQUENCE [LARGE SCALE GENOMIC DNA]</scope>
    <source>
        <strain evidence="2 3">ATCC 43076</strain>
    </source>
</reference>
<dbReference type="PANTHER" id="PTHR11732">
    <property type="entry name" value="ALDO/KETO REDUCTASE"/>
    <property type="match status" value="1"/>
</dbReference>
<dbReference type="GO" id="GO:0016491">
    <property type="term" value="F:oxidoreductase activity"/>
    <property type="evidence" value="ECO:0007669"/>
    <property type="project" value="InterPro"/>
</dbReference>
<dbReference type="InterPro" id="IPR020471">
    <property type="entry name" value="AKR"/>
</dbReference>
<dbReference type="Proteomes" id="UP000014136">
    <property type="component" value="Unassembled WGS sequence"/>
</dbReference>
<evidence type="ECO:0000313" key="3">
    <source>
        <dbReference type="Proteomes" id="UP000014136"/>
    </source>
</evidence>
<gene>
    <name evidence="2" type="ORF">OMQ_01421</name>
</gene>
<dbReference type="InterPro" id="IPR023210">
    <property type="entry name" value="NADP_OxRdtase_dom"/>
</dbReference>
<keyword evidence="3" id="KW-1185">Reference proteome</keyword>
<dbReference type="Pfam" id="PF00248">
    <property type="entry name" value="Aldo_ket_red"/>
    <property type="match status" value="1"/>
</dbReference>
<sequence>MELDYIDLMIIHSPQSWNDFRNGEHFFEGDLAAWQALEEAYRVGKLRAIGVSNFAQVDIENLLKNGTVKPMVNQILTHIGHTPSDLISYCQENEILVEAYSPVARCSSSNSSSYLTHFYRSF</sequence>
<dbReference type="OrthoDB" id="9804790at2"/>